<dbReference type="InterPro" id="IPR004837">
    <property type="entry name" value="NaCa_Exmemb"/>
</dbReference>
<protein>
    <recommendedName>
        <fullName evidence="9">Sodium/calcium exchanger membrane region domain-containing protein</fullName>
    </recommendedName>
</protein>
<dbReference type="GO" id="GO:0006874">
    <property type="term" value="P:intracellular calcium ion homeostasis"/>
    <property type="evidence" value="ECO:0007669"/>
    <property type="project" value="TreeGrafter"/>
</dbReference>
<feature type="transmembrane region" description="Helical" evidence="8">
    <location>
        <begin position="414"/>
        <end position="431"/>
    </location>
</feature>
<feature type="domain" description="Sodium/calcium exchanger membrane region" evidence="9">
    <location>
        <begin position="416"/>
        <end position="566"/>
    </location>
</feature>
<evidence type="ECO:0000256" key="6">
    <source>
        <dbReference type="ARBA" id="ARBA00022989"/>
    </source>
</evidence>
<dbReference type="EMBL" id="JAWNGG020000322">
    <property type="protein sequence ID" value="KAK9294393.1"/>
    <property type="molecule type" value="Genomic_DNA"/>
</dbReference>
<dbReference type="AlphaFoldDB" id="A0AAW0Z9U2"/>
<feature type="transmembrane region" description="Helical" evidence="8">
    <location>
        <begin position="552"/>
        <end position="568"/>
    </location>
</feature>
<gene>
    <name evidence="10" type="ORF">QLX08_010972</name>
</gene>
<keyword evidence="4" id="KW-0109">Calcium transport</keyword>
<evidence type="ECO:0000313" key="10">
    <source>
        <dbReference type="EMBL" id="KAK9294393.1"/>
    </source>
</evidence>
<evidence type="ECO:0000256" key="1">
    <source>
        <dbReference type="ARBA" id="ARBA00004141"/>
    </source>
</evidence>
<feature type="transmembrane region" description="Helical" evidence="8">
    <location>
        <begin position="440"/>
        <end position="460"/>
    </location>
</feature>
<dbReference type="PANTHER" id="PTHR12266">
    <property type="entry name" value="NA+/CA2+ K+ INDEPENDENT EXCHANGER"/>
    <property type="match status" value="1"/>
</dbReference>
<evidence type="ECO:0000256" key="3">
    <source>
        <dbReference type="ARBA" id="ARBA00022449"/>
    </source>
</evidence>
<keyword evidence="2" id="KW-0813">Transport</keyword>
<feature type="transmembrane region" description="Helical" evidence="8">
    <location>
        <begin position="97"/>
        <end position="117"/>
    </location>
</feature>
<keyword evidence="3" id="KW-0050">Antiport</keyword>
<reference evidence="10 11" key="1">
    <citation type="submission" date="2024-05" db="EMBL/GenBank/DDBJ databases">
        <title>The nuclear and mitochondrial genome assemblies of Tetragonisca angustula (Apidae: Meliponini), a tiny yet remarkable pollinator in the Neotropics.</title>
        <authorList>
            <person name="Ferrari R."/>
            <person name="Ricardo P.C."/>
            <person name="Dias F.C."/>
            <person name="Araujo N.S."/>
            <person name="Soares D.O."/>
            <person name="Zhou Q.-S."/>
            <person name="Zhu C.-D."/>
            <person name="Coutinho L."/>
            <person name="Airas M.C."/>
            <person name="Batista T.M."/>
        </authorList>
    </citation>
    <scope>NUCLEOTIDE SEQUENCE [LARGE SCALE GENOMIC DNA]</scope>
    <source>
        <strain evidence="10">ASF017062</strain>
        <tissue evidence="10">Abdomen</tissue>
    </source>
</reference>
<dbReference type="InterPro" id="IPR051359">
    <property type="entry name" value="CaCA_antiporter"/>
</dbReference>
<accession>A0AAW0Z9U2</accession>
<comment type="caution">
    <text evidence="10">The sequence shown here is derived from an EMBL/GenBank/DDBJ whole genome shotgun (WGS) entry which is preliminary data.</text>
</comment>
<evidence type="ECO:0000256" key="4">
    <source>
        <dbReference type="ARBA" id="ARBA00022568"/>
    </source>
</evidence>
<keyword evidence="7 8" id="KW-0472">Membrane</keyword>
<dbReference type="Proteomes" id="UP001432146">
    <property type="component" value="Unassembled WGS sequence"/>
</dbReference>
<feature type="transmembrane region" description="Helical" evidence="8">
    <location>
        <begin position="384"/>
        <end position="402"/>
    </location>
</feature>
<proteinExistence type="predicted"/>
<dbReference type="InterPro" id="IPR044880">
    <property type="entry name" value="NCX_ion-bd_dom_sf"/>
</dbReference>
<keyword evidence="5 8" id="KW-0812">Transmembrane</keyword>
<evidence type="ECO:0000259" key="9">
    <source>
        <dbReference type="Pfam" id="PF01699"/>
    </source>
</evidence>
<dbReference type="Gene3D" id="1.20.1420.30">
    <property type="entry name" value="NCX, central ion-binding region"/>
    <property type="match status" value="2"/>
</dbReference>
<feature type="transmembrane region" description="Helical" evidence="8">
    <location>
        <begin position="65"/>
        <end position="85"/>
    </location>
</feature>
<keyword evidence="4" id="KW-0406">Ion transport</keyword>
<sequence>MSSELSKNFLKHGPLPIREDDCSYVWNIATEDRCEWVRNTEDCDTGSVLSYTEILFCTFGTENTFLFTVGLMMMIAWLLYMFLILATTADNFFCPSLAVIAGILRLSDNIAGVTILAFGNGAPDIFTSLASGADEGIIMFTELIGAGVFVTAVIAGSVAVVKPFRVLLKPLMRDACFYIVFVCWISYVIRDGTIHLWEAVSFVLYYLLFIGVVVIMQIYENREERLKSRIPSVPDPDILRTYLVNKDAAAIPKIPVRPRAVNLQTKMDVAIAIEQMRDRTTLTSEVDAAEQEVNRPKGLLKEFLYDISPIGEEDWRTASHLIKFVLIIRSPVMLLLQLFVPVVNVTAVKRGWSKLLNCFQLCVTPTMTLFLLNVWRAHFGPVSVVPIFLLLGTVIGVIVFLTTEADRVPRYHNVFAFLGFLAAMLSVYLVAREVMGVLQCVGYACSISDAMLGITFLAWGNSIGDLISNVTIARRGFPRMAHAACFGGPMFNTLLGLGLTYGLAAGSHPARHVNMRMSDMAPGCLAFLLCSLISTIIYLTITGSIARRSYGYLLYSIYFAFILIQFLSEHRVIHPLGTDHRP</sequence>
<dbReference type="Pfam" id="PF01699">
    <property type="entry name" value="Na_Ca_ex"/>
    <property type="match status" value="2"/>
</dbReference>
<feature type="transmembrane region" description="Helical" evidence="8">
    <location>
        <begin position="195"/>
        <end position="219"/>
    </location>
</feature>
<evidence type="ECO:0000256" key="8">
    <source>
        <dbReference type="SAM" id="Phobius"/>
    </source>
</evidence>
<comment type="subcellular location">
    <subcellularLocation>
        <location evidence="1">Membrane</location>
        <topology evidence="1">Multi-pass membrane protein</topology>
    </subcellularLocation>
</comment>
<dbReference type="GO" id="GO:0016020">
    <property type="term" value="C:membrane"/>
    <property type="evidence" value="ECO:0007669"/>
    <property type="project" value="UniProtKB-SubCell"/>
</dbReference>
<feature type="transmembrane region" description="Helical" evidence="8">
    <location>
        <begin position="321"/>
        <end position="340"/>
    </location>
</feature>
<keyword evidence="6 8" id="KW-1133">Transmembrane helix</keyword>
<keyword evidence="11" id="KW-1185">Reference proteome</keyword>
<feature type="domain" description="Sodium/calcium exchanger membrane region" evidence="9">
    <location>
        <begin position="76"/>
        <end position="213"/>
    </location>
</feature>
<keyword evidence="4" id="KW-0106">Calcium</keyword>
<feature type="transmembrane region" description="Helical" evidence="8">
    <location>
        <begin position="137"/>
        <end position="159"/>
    </location>
</feature>
<feature type="transmembrane region" description="Helical" evidence="8">
    <location>
        <begin position="525"/>
        <end position="546"/>
    </location>
</feature>
<feature type="transmembrane region" description="Helical" evidence="8">
    <location>
        <begin position="480"/>
        <end position="504"/>
    </location>
</feature>
<evidence type="ECO:0000256" key="5">
    <source>
        <dbReference type="ARBA" id="ARBA00022692"/>
    </source>
</evidence>
<name>A0AAW0Z9U2_9HYME</name>
<organism evidence="10 11">
    <name type="scientific">Tetragonisca angustula</name>
    <dbReference type="NCBI Taxonomy" id="166442"/>
    <lineage>
        <taxon>Eukaryota</taxon>
        <taxon>Metazoa</taxon>
        <taxon>Ecdysozoa</taxon>
        <taxon>Arthropoda</taxon>
        <taxon>Hexapoda</taxon>
        <taxon>Insecta</taxon>
        <taxon>Pterygota</taxon>
        <taxon>Neoptera</taxon>
        <taxon>Endopterygota</taxon>
        <taxon>Hymenoptera</taxon>
        <taxon>Apocrita</taxon>
        <taxon>Aculeata</taxon>
        <taxon>Apoidea</taxon>
        <taxon>Anthophila</taxon>
        <taxon>Apidae</taxon>
        <taxon>Tetragonisca</taxon>
    </lineage>
</organism>
<evidence type="ECO:0000256" key="7">
    <source>
        <dbReference type="ARBA" id="ARBA00023136"/>
    </source>
</evidence>
<dbReference type="GO" id="GO:0005432">
    <property type="term" value="F:calcium:sodium antiporter activity"/>
    <property type="evidence" value="ECO:0007669"/>
    <property type="project" value="TreeGrafter"/>
</dbReference>
<dbReference type="PANTHER" id="PTHR12266:SF0">
    <property type="entry name" value="MITOCHONDRIAL SODIUM_CALCIUM EXCHANGER PROTEIN"/>
    <property type="match status" value="1"/>
</dbReference>
<feature type="transmembrane region" description="Helical" evidence="8">
    <location>
        <begin position="171"/>
        <end position="189"/>
    </location>
</feature>
<evidence type="ECO:0000256" key="2">
    <source>
        <dbReference type="ARBA" id="ARBA00022448"/>
    </source>
</evidence>
<evidence type="ECO:0000313" key="11">
    <source>
        <dbReference type="Proteomes" id="UP001432146"/>
    </source>
</evidence>